<protein>
    <submittedName>
        <fullName evidence="2">Uncharacterized protein</fullName>
    </submittedName>
</protein>
<reference evidence="2" key="1">
    <citation type="journal article" date="2020" name="Nature">
        <title>Giant virus diversity and host interactions through global metagenomics.</title>
        <authorList>
            <person name="Schulz F."/>
            <person name="Roux S."/>
            <person name="Paez-Espino D."/>
            <person name="Jungbluth S."/>
            <person name="Walsh D.A."/>
            <person name="Denef V.J."/>
            <person name="McMahon K.D."/>
            <person name="Konstantinidis K.T."/>
            <person name="Eloe-Fadrosh E.A."/>
            <person name="Kyrpides N.C."/>
            <person name="Woyke T."/>
        </authorList>
    </citation>
    <scope>NUCLEOTIDE SEQUENCE</scope>
    <source>
        <strain evidence="2">GVMAG-M-3300025860-20</strain>
    </source>
</reference>
<organism evidence="2">
    <name type="scientific">viral metagenome</name>
    <dbReference type="NCBI Taxonomy" id="1070528"/>
    <lineage>
        <taxon>unclassified sequences</taxon>
        <taxon>metagenomes</taxon>
        <taxon>organismal metagenomes</taxon>
    </lineage>
</organism>
<sequence length="491" mass="53880">MNIDLITIALKAAGITIISGYILKGLNSLKDLHTILNLYISIVLTLLITSQFAPKVNLYVDHGIGHSIGHNMTGGTGIQLQKILKHKGGGIQKALGTQRILKRKTIEGMDDRIAIDYYSPIQNEVSTPLIKPDHSLYNNMIATNVNGVDKIQEIEQVQGIGNLMDNTYSLKLKHKGGGLQKALGMQRILKRKTIEGMDDRIAIDYYSPIQNEVSTPLIKQDNSIYNTMIATNMNDEPNNVKGVEGFIDGNDGTHIVLTNKLVQVNTLERAIKGRQAINYGCNALKTNLIEAFAVGPTAGERGLVYGTLNTSTHSDVNSVKSMGNIVYSGDLINIETSDGNKLVLTENSTFVKAVPLDTVLGNTLFKFRFQLVTGHNNLKLVPIKYGDSIKLIYNDVNGQEVALNHFNGLNNLKNDKDTIFTIIKSTVSDDHSTINYNDNFILKQGNEGTKGFLSVNMTHDKIVTNADFQTATAFIMSPAKGCGPLWRFSTI</sequence>
<accession>A0A6C0J898</accession>
<keyword evidence="1" id="KW-0812">Transmembrane</keyword>
<dbReference type="EMBL" id="MN740332">
    <property type="protein sequence ID" value="QHU00981.1"/>
    <property type="molecule type" value="Genomic_DNA"/>
</dbReference>
<feature type="transmembrane region" description="Helical" evidence="1">
    <location>
        <begin position="6"/>
        <end position="23"/>
    </location>
</feature>
<keyword evidence="1" id="KW-1133">Transmembrane helix</keyword>
<dbReference type="AlphaFoldDB" id="A0A6C0J898"/>
<evidence type="ECO:0000256" key="1">
    <source>
        <dbReference type="SAM" id="Phobius"/>
    </source>
</evidence>
<keyword evidence="1" id="KW-0472">Membrane</keyword>
<proteinExistence type="predicted"/>
<name>A0A6C0J898_9ZZZZ</name>
<feature type="transmembrane region" description="Helical" evidence="1">
    <location>
        <begin position="35"/>
        <end position="53"/>
    </location>
</feature>
<evidence type="ECO:0000313" key="2">
    <source>
        <dbReference type="EMBL" id="QHU00981.1"/>
    </source>
</evidence>